<reference evidence="7" key="1">
    <citation type="journal article" date="2019" name="Int. J. Syst. Evol. Microbiol.">
        <title>The Global Catalogue of Microorganisms (GCM) 10K type strain sequencing project: providing services to taxonomists for standard genome sequencing and annotation.</title>
        <authorList>
            <consortium name="The Broad Institute Genomics Platform"/>
            <consortium name="The Broad Institute Genome Sequencing Center for Infectious Disease"/>
            <person name="Wu L."/>
            <person name="Ma J."/>
        </authorList>
    </citation>
    <scope>NUCLEOTIDE SEQUENCE [LARGE SCALE GENOMIC DNA]</scope>
    <source>
        <strain evidence="7">CCM 7043</strain>
    </source>
</reference>
<keyword evidence="7" id="KW-1185">Reference proteome</keyword>
<dbReference type="InterPro" id="IPR047057">
    <property type="entry name" value="MerR_fam"/>
</dbReference>
<dbReference type="PRINTS" id="PR00040">
    <property type="entry name" value="HTHMERR"/>
</dbReference>
<accession>A0ABW4F485</accession>
<keyword evidence="4" id="KW-0804">Transcription</keyword>
<name>A0ABW4F485_9PSEU</name>
<dbReference type="PROSITE" id="PS50937">
    <property type="entry name" value="HTH_MERR_2"/>
    <property type="match status" value="1"/>
</dbReference>
<comment type="caution">
    <text evidence="6">The sequence shown here is derived from an EMBL/GenBank/DDBJ whole genome shotgun (WGS) entry which is preliminary data.</text>
</comment>
<evidence type="ECO:0000313" key="6">
    <source>
        <dbReference type="EMBL" id="MFD1521214.1"/>
    </source>
</evidence>
<dbReference type="Pfam" id="PF13411">
    <property type="entry name" value="MerR_1"/>
    <property type="match status" value="1"/>
</dbReference>
<evidence type="ECO:0000256" key="4">
    <source>
        <dbReference type="ARBA" id="ARBA00023163"/>
    </source>
</evidence>
<evidence type="ECO:0000313" key="7">
    <source>
        <dbReference type="Proteomes" id="UP001597114"/>
    </source>
</evidence>
<dbReference type="RefSeq" id="WP_344722060.1">
    <property type="nucleotide sequence ID" value="NZ_BAAAUS010000008.1"/>
</dbReference>
<keyword evidence="3" id="KW-0238">DNA-binding</keyword>
<evidence type="ECO:0000256" key="3">
    <source>
        <dbReference type="ARBA" id="ARBA00023125"/>
    </source>
</evidence>
<protein>
    <submittedName>
        <fullName evidence="6">MerR family transcriptional regulator</fullName>
    </submittedName>
</protein>
<dbReference type="InterPro" id="IPR000551">
    <property type="entry name" value="MerR-type_HTH_dom"/>
</dbReference>
<dbReference type="SMART" id="SM00422">
    <property type="entry name" value="HTH_MERR"/>
    <property type="match status" value="1"/>
</dbReference>
<dbReference type="SUPFAM" id="SSF46955">
    <property type="entry name" value="Putative DNA-binding domain"/>
    <property type="match status" value="1"/>
</dbReference>
<evidence type="ECO:0000256" key="2">
    <source>
        <dbReference type="ARBA" id="ARBA00023015"/>
    </source>
</evidence>
<dbReference type="InterPro" id="IPR009061">
    <property type="entry name" value="DNA-bd_dom_put_sf"/>
</dbReference>
<dbReference type="Gene3D" id="1.10.1660.10">
    <property type="match status" value="1"/>
</dbReference>
<dbReference type="Proteomes" id="UP001597114">
    <property type="component" value="Unassembled WGS sequence"/>
</dbReference>
<organism evidence="6 7">
    <name type="scientific">Pseudonocardia yunnanensis</name>
    <dbReference type="NCBI Taxonomy" id="58107"/>
    <lineage>
        <taxon>Bacteria</taxon>
        <taxon>Bacillati</taxon>
        <taxon>Actinomycetota</taxon>
        <taxon>Actinomycetes</taxon>
        <taxon>Pseudonocardiales</taxon>
        <taxon>Pseudonocardiaceae</taxon>
        <taxon>Pseudonocardia</taxon>
    </lineage>
</organism>
<dbReference type="PANTHER" id="PTHR30204:SF69">
    <property type="entry name" value="MERR-FAMILY TRANSCRIPTIONAL REGULATOR"/>
    <property type="match status" value="1"/>
</dbReference>
<keyword evidence="1" id="KW-0678">Repressor</keyword>
<dbReference type="PANTHER" id="PTHR30204">
    <property type="entry name" value="REDOX-CYCLING DRUG-SENSING TRANSCRIPTIONAL ACTIVATOR SOXR"/>
    <property type="match status" value="1"/>
</dbReference>
<dbReference type="EMBL" id="JBHUCO010000031">
    <property type="protein sequence ID" value="MFD1521214.1"/>
    <property type="molecule type" value="Genomic_DNA"/>
</dbReference>
<sequence>MSTYRISQLAECAGVPATTLRFYEREGLLPVARTSSGYRQYTDSDRERVQFITAAKHLGLPLDQIRELLTVWDGGRCRSVRDELQLLITTQVATASERIDDLRIFRGRLAAALTHLRELPANDGPCDPACSFPPDLPARPPAPPLGRRAAVAIPTAAEQHESAPIACSLDGSAYGDRIEEWRRLFDGAEVERLPDGGRAARLPADRAAVLAQLIVAEQRCCPFFSFRLTFAGAHVELVAQAPEGAEPLVAALFDQDPSAAGETCPC</sequence>
<keyword evidence="2" id="KW-0805">Transcription regulation</keyword>
<evidence type="ECO:0000259" key="5">
    <source>
        <dbReference type="PROSITE" id="PS50937"/>
    </source>
</evidence>
<proteinExistence type="predicted"/>
<gene>
    <name evidence="6" type="ORF">ACFSJD_27190</name>
</gene>
<feature type="domain" description="HTH merR-type" evidence="5">
    <location>
        <begin position="3"/>
        <end position="71"/>
    </location>
</feature>
<evidence type="ECO:0000256" key="1">
    <source>
        <dbReference type="ARBA" id="ARBA00022491"/>
    </source>
</evidence>